<dbReference type="OrthoDB" id="645173at2"/>
<reference evidence="4 5" key="1">
    <citation type="journal article" date="2018" name="Antonie Van Leeuwenhoek">
        <title>Larkinella terrae sp. nov., isolated from soil on Jeju Island, South Korea.</title>
        <authorList>
            <person name="Ten L.N."/>
            <person name="Jeon J."/>
            <person name="Park S.J."/>
            <person name="Park S."/>
            <person name="Lee S.Y."/>
            <person name="Kim M.K."/>
            <person name="Jung H.Y."/>
        </authorList>
    </citation>
    <scope>NUCLEOTIDE SEQUENCE [LARGE SCALE GENOMIC DNA]</scope>
    <source>
        <strain evidence="4 5">KCTC 52001</strain>
    </source>
</reference>
<dbReference type="PANTHER" id="PTHR30273">
    <property type="entry name" value="PERIPLASMIC SIGNAL SENSOR AND SIGMA FACTOR ACTIVATOR FECR-RELATED"/>
    <property type="match status" value="1"/>
</dbReference>
<keyword evidence="1" id="KW-1133">Transmembrane helix</keyword>
<gene>
    <name evidence="4" type="ORF">GJJ30_13425</name>
</gene>
<feature type="domain" description="FecR protein" evidence="2">
    <location>
        <begin position="142"/>
        <end position="231"/>
    </location>
</feature>
<proteinExistence type="predicted"/>
<feature type="domain" description="Protein FecR C-terminal" evidence="3">
    <location>
        <begin position="294"/>
        <end position="361"/>
    </location>
</feature>
<dbReference type="EMBL" id="WJXZ01000007">
    <property type="protein sequence ID" value="MRS62295.1"/>
    <property type="molecule type" value="Genomic_DNA"/>
</dbReference>
<comment type="caution">
    <text evidence="4">The sequence shown here is derived from an EMBL/GenBank/DDBJ whole genome shotgun (WGS) entry which is preliminary data.</text>
</comment>
<dbReference type="PIRSF" id="PIRSF018266">
    <property type="entry name" value="FecR"/>
    <property type="match status" value="1"/>
</dbReference>
<keyword evidence="1" id="KW-0812">Transmembrane</keyword>
<keyword evidence="1" id="KW-0472">Membrane</keyword>
<dbReference type="GO" id="GO:0016989">
    <property type="term" value="F:sigma factor antagonist activity"/>
    <property type="evidence" value="ECO:0007669"/>
    <property type="project" value="TreeGrafter"/>
</dbReference>
<dbReference type="AlphaFoldDB" id="A0A7K0EKI6"/>
<protein>
    <submittedName>
        <fullName evidence="4">DUF4974 domain-containing protein</fullName>
    </submittedName>
</protein>
<dbReference type="Gene3D" id="3.55.50.30">
    <property type="match status" value="1"/>
</dbReference>
<organism evidence="4 5">
    <name type="scientific">Larkinella terrae</name>
    <dbReference type="NCBI Taxonomy" id="2025311"/>
    <lineage>
        <taxon>Bacteria</taxon>
        <taxon>Pseudomonadati</taxon>
        <taxon>Bacteroidota</taxon>
        <taxon>Cytophagia</taxon>
        <taxon>Cytophagales</taxon>
        <taxon>Spirosomataceae</taxon>
        <taxon>Larkinella</taxon>
    </lineage>
</organism>
<accession>A0A7K0EKI6</accession>
<feature type="transmembrane region" description="Helical" evidence="1">
    <location>
        <begin position="97"/>
        <end position="115"/>
    </location>
</feature>
<name>A0A7K0EKI6_9BACT</name>
<dbReference type="Gene3D" id="2.60.120.1440">
    <property type="match status" value="1"/>
</dbReference>
<dbReference type="InterPro" id="IPR012373">
    <property type="entry name" value="Ferrdict_sens_TM"/>
</dbReference>
<dbReference type="PANTHER" id="PTHR30273:SF2">
    <property type="entry name" value="PROTEIN FECR"/>
    <property type="match status" value="1"/>
</dbReference>
<evidence type="ECO:0000259" key="2">
    <source>
        <dbReference type="Pfam" id="PF04773"/>
    </source>
</evidence>
<dbReference type="Pfam" id="PF16344">
    <property type="entry name" value="FecR_C"/>
    <property type="match status" value="1"/>
</dbReference>
<evidence type="ECO:0000256" key="1">
    <source>
        <dbReference type="SAM" id="Phobius"/>
    </source>
</evidence>
<dbReference type="InterPro" id="IPR032508">
    <property type="entry name" value="FecR_C"/>
</dbReference>
<dbReference type="Proteomes" id="UP000441754">
    <property type="component" value="Unassembled WGS sequence"/>
</dbReference>
<dbReference type="RefSeq" id="WP_154175678.1">
    <property type="nucleotide sequence ID" value="NZ_WJXZ01000007.1"/>
</dbReference>
<keyword evidence="5" id="KW-1185">Reference proteome</keyword>
<evidence type="ECO:0000313" key="4">
    <source>
        <dbReference type="EMBL" id="MRS62295.1"/>
    </source>
</evidence>
<sequence length="368" mass="41673">MSTSTVQEQVQRPMQKEEFVRLLTKYNQGQCSEAEIRLIDRWYDQLGTDGTFALSDEERQNLKKRLWQKIDSQTTEETETAAQPPEKPVRLPVFRRWVAAAAVAVLIGFGTLFFYQNPTNSPKPEIRETAAETGFVTRKNATSQTQLITLIDGSIIHLQPQSTIRYATQPQPHKREIWLNGKAFFRVQKDASRPFLVYSGTIVTRVLGTSFWITAPKNAPTVEVAVHTGKVAVFKKDRQSTLKPEEVEVTDNTGVVLTPNQKVTFFIDENRLTRGLIDYPEPIPNPVRPEPATFVFDDSPLPEVLKQLESQYGIAMEIGNEVLTECRFTGNITRQPLYTKLELICQSINARYEVQGTRILINGTGCNP</sequence>
<evidence type="ECO:0000259" key="3">
    <source>
        <dbReference type="Pfam" id="PF16344"/>
    </source>
</evidence>
<evidence type="ECO:0000313" key="5">
    <source>
        <dbReference type="Proteomes" id="UP000441754"/>
    </source>
</evidence>
<dbReference type="InterPro" id="IPR006860">
    <property type="entry name" value="FecR"/>
</dbReference>
<dbReference type="Pfam" id="PF04773">
    <property type="entry name" value="FecR"/>
    <property type="match status" value="1"/>
</dbReference>